<dbReference type="SUPFAM" id="SSF50876">
    <property type="entry name" value="Avidin/streptavidin"/>
    <property type="match status" value="1"/>
</dbReference>
<evidence type="ECO:0008006" key="13">
    <source>
        <dbReference type="Google" id="ProtNLM"/>
    </source>
</evidence>
<evidence type="ECO:0000256" key="7">
    <source>
        <dbReference type="ARBA" id="ARBA00023180"/>
    </source>
</evidence>
<organism evidence="11 12">
    <name type="scientific">Pleurodeles waltl</name>
    <name type="common">Iberian ribbed newt</name>
    <dbReference type="NCBI Taxonomy" id="8319"/>
    <lineage>
        <taxon>Eukaryota</taxon>
        <taxon>Metazoa</taxon>
        <taxon>Chordata</taxon>
        <taxon>Craniata</taxon>
        <taxon>Vertebrata</taxon>
        <taxon>Euteleostomi</taxon>
        <taxon>Amphibia</taxon>
        <taxon>Batrachia</taxon>
        <taxon>Caudata</taxon>
        <taxon>Salamandroidea</taxon>
        <taxon>Salamandridae</taxon>
        <taxon>Pleurodelinae</taxon>
        <taxon>Pleurodeles</taxon>
    </lineage>
</organism>
<evidence type="ECO:0000256" key="5">
    <source>
        <dbReference type="ARBA" id="ARBA00022729"/>
    </source>
</evidence>
<dbReference type="Gene3D" id="2.40.128.30">
    <property type="entry name" value="Avidin-like"/>
    <property type="match status" value="1"/>
</dbReference>
<keyword evidence="7" id="KW-0325">Glycoprotein</keyword>
<keyword evidence="4" id="KW-0964">Secreted</keyword>
<accession>A0AAV7WKM1</accession>
<dbReference type="Proteomes" id="UP001066276">
    <property type="component" value="Chromosome 1_1"/>
</dbReference>
<proteinExistence type="inferred from homology"/>
<evidence type="ECO:0000256" key="6">
    <source>
        <dbReference type="ARBA" id="ARBA00023157"/>
    </source>
</evidence>
<dbReference type="EMBL" id="JANPWB010000001">
    <property type="protein sequence ID" value="KAJ1212544.1"/>
    <property type="molecule type" value="Genomic_DNA"/>
</dbReference>
<evidence type="ECO:0000256" key="2">
    <source>
        <dbReference type="ARBA" id="ARBA00006297"/>
    </source>
</evidence>
<protein>
    <recommendedName>
        <fullName evidence="13">Avidin</fullName>
    </recommendedName>
</protein>
<keyword evidence="6 9" id="KW-1015">Disulfide bond</keyword>
<dbReference type="AlphaFoldDB" id="A0AAV7WKM1"/>
<dbReference type="GO" id="GO:0005576">
    <property type="term" value="C:extracellular region"/>
    <property type="evidence" value="ECO:0007669"/>
    <property type="project" value="UniProtKB-SubCell"/>
</dbReference>
<comment type="similarity">
    <text evidence="2">Belongs to the avidin/streptavidin family.</text>
</comment>
<name>A0AAV7WKM1_PLEWA</name>
<dbReference type="PRINTS" id="PR00709">
    <property type="entry name" value="AVIDIN"/>
</dbReference>
<comment type="subcellular location">
    <subcellularLocation>
        <location evidence="1">Secreted</location>
    </subcellularLocation>
</comment>
<dbReference type="PROSITE" id="PS51326">
    <property type="entry name" value="AVIDIN_2"/>
    <property type="match status" value="1"/>
</dbReference>
<evidence type="ECO:0000313" key="11">
    <source>
        <dbReference type="EMBL" id="KAJ1212544.1"/>
    </source>
</evidence>
<dbReference type="InterPro" id="IPR005468">
    <property type="entry name" value="Avidin/str"/>
</dbReference>
<dbReference type="PANTHER" id="PTHR34399:SF3">
    <property type="entry name" value="AVID PROTEIN-RELATED"/>
    <property type="match status" value="1"/>
</dbReference>
<evidence type="ECO:0000256" key="10">
    <source>
        <dbReference type="SAM" id="SignalP"/>
    </source>
</evidence>
<reference evidence="11" key="1">
    <citation type="journal article" date="2022" name="bioRxiv">
        <title>Sequencing and chromosome-scale assembly of the giantPleurodeles waltlgenome.</title>
        <authorList>
            <person name="Brown T."/>
            <person name="Elewa A."/>
            <person name="Iarovenko S."/>
            <person name="Subramanian E."/>
            <person name="Araus A.J."/>
            <person name="Petzold A."/>
            <person name="Susuki M."/>
            <person name="Suzuki K.-i.T."/>
            <person name="Hayashi T."/>
            <person name="Toyoda A."/>
            <person name="Oliveira C."/>
            <person name="Osipova E."/>
            <person name="Leigh N.D."/>
            <person name="Simon A."/>
            <person name="Yun M.H."/>
        </authorList>
    </citation>
    <scope>NUCLEOTIDE SEQUENCE</scope>
    <source>
        <strain evidence="11">20211129_DDA</strain>
        <tissue evidence="11">Liver</tissue>
    </source>
</reference>
<evidence type="ECO:0000256" key="3">
    <source>
        <dbReference type="ARBA" id="ARBA00011881"/>
    </source>
</evidence>
<feature type="disulfide bond" evidence="9">
    <location>
        <begin position="27"/>
        <end position="103"/>
    </location>
</feature>
<evidence type="ECO:0000256" key="1">
    <source>
        <dbReference type="ARBA" id="ARBA00004613"/>
    </source>
</evidence>
<keyword evidence="5 10" id="KW-0732">Signal</keyword>
<dbReference type="PANTHER" id="PTHR34399">
    <property type="entry name" value="AVIDIN-RELATED"/>
    <property type="match status" value="1"/>
</dbReference>
<dbReference type="PROSITE" id="PS00577">
    <property type="entry name" value="AVIDIN_1"/>
    <property type="match status" value="1"/>
</dbReference>
<dbReference type="InterPro" id="IPR051764">
    <property type="entry name" value="Avidin/Streptavidin-rel"/>
</dbReference>
<dbReference type="InterPro" id="IPR017889">
    <property type="entry name" value="Avidin-like_CS"/>
</dbReference>
<evidence type="ECO:0000313" key="12">
    <source>
        <dbReference type="Proteomes" id="UP001066276"/>
    </source>
</evidence>
<feature type="signal peptide" evidence="10">
    <location>
        <begin position="1"/>
        <end position="25"/>
    </location>
</feature>
<evidence type="ECO:0000256" key="8">
    <source>
        <dbReference type="ARBA" id="ARBA00023267"/>
    </source>
</evidence>
<keyword evidence="12" id="KW-1185">Reference proteome</keyword>
<evidence type="ECO:0000256" key="9">
    <source>
        <dbReference type="PIRSR" id="PIRSR605468-51"/>
    </source>
</evidence>
<dbReference type="InterPro" id="IPR036896">
    <property type="entry name" value="Avidin-like_sf"/>
</dbReference>
<sequence length="144" mass="15638">MAPGYCTKTPLLLLLGLALTTTVCSKCHLSGRWKNDLGSTMSIGSVDSKGGFEGSYLTAVSSTNNTITESPLAGAQQLDDEPTVGFTVKWTFSKSMTVFTGQCFEDDNGNDVLETMWLLRSHAGERTDNWKATSVGRNIFTREL</sequence>
<comment type="subunit">
    <text evidence="3">Homotetramer.</text>
</comment>
<feature type="chain" id="PRO_5043978478" description="Avidin" evidence="10">
    <location>
        <begin position="26"/>
        <end position="144"/>
    </location>
</feature>
<gene>
    <name evidence="11" type="ORF">NDU88_000199</name>
</gene>
<dbReference type="GO" id="GO:0009374">
    <property type="term" value="F:biotin binding"/>
    <property type="evidence" value="ECO:0007669"/>
    <property type="project" value="InterPro"/>
</dbReference>
<dbReference type="InterPro" id="IPR005469">
    <property type="entry name" value="Avidin"/>
</dbReference>
<evidence type="ECO:0000256" key="4">
    <source>
        <dbReference type="ARBA" id="ARBA00022525"/>
    </source>
</evidence>
<keyword evidence="8" id="KW-0092">Biotin</keyword>
<comment type="caution">
    <text evidence="11">The sequence shown here is derived from an EMBL/GenBank/DDBJ whole genome shotgun (WGS) entry which is preliminary data.</text>
</comment>
<dbReference type="Pfam" id="PF01382">
    <property type="entry name" value="Avidin"/>
    <property type="match status" value="1"/>
</dbReference>